<reference evidence="1 2" key="1">
    <citation type="submission" date="2022-04" db="EMBL/GenBank/DDBJ databases">
        <authorList>
            <person name="Grouzdev D.S."/>
            <person name="Pantiukh K.S."/>
            <person name="Krutkina M.S."/>
        </authorList>
    </citation>
    <scope>NUCLEOTIDE SEQUENCE [LARGE SCALE GENOMIC DNA]</scope>
    <source>
        <strain evidence="1 2">Jip08</strain>
    </source>
</reference>
<dbReference type="RefSeq" id="WP_247202266.1">
    <property type="nucleotide sequence ID" value="NZ_JALKCG010000008.1"/>
</dbReference>
<accession>A0ABT0DR61</accession>
<dbReference type="Proteomes" id="UP001202867">
    <property type="component" value="Unassembled WGS sequence"/>
</dbReference>
<name>A0ABT0DR61_9HYPH</name>
<keyword evidence="2" id="KW-1185">Reference proteome</keyword>
<dbReference type="EMBL" id="JALKCG010000008">
    <property type="protein sequence ID" value="MCK0209768.1"/>
    <property type="molecule type" value="Genomic_DNA"/>
</dbReference>
<evidence type="ECO:0000313" key="1">
    <source>
        <dbReference type="EMBL" id="MCK0209768.1"/>
    </source>
</evidence>
<protein>
    <submittedName>
        <fullName evidence="1">Uncharacterized protein</fullName>
    </submittedName>
</protein>
<reference evidence="2" key="2">
    <citation type="submission" date="2023-07" db="EMBL/GenBank/DDBJ databases">
        <title>Ancylobacter moscoviensis sp. nov., facultatively methylotrophic bacteria from activated sludge and the reclassification of Starkeya novella (Starkey 1934) Kelly et al. 2000 as Ancylobacter novellus comb. nov., Starkeya koreensis Im et al. 2006 as Ancylobacter koreensis comb.nov., Angulomicrobium tetraedrale Vasil'eva et al. 1986 as Ancylobacter tetraedralis comb. nov., Angulomicrobium amanitiforme Fritz et al. 2004 as Ancylobacter amanitiformis comb. nov. and Methylorhabdus multivorans Doronina et al. 1996 as Ancylobacter multivorans comb. nov. and emended description of the genus Ancylobacter.</title>
        <authorList>
            <person name="Doronina N."/>
            <person name="Chemodurova A."/>
            <person name="Grouzdev D."/>
            <person name="Koziaeva V."/>
            <person name="Shi W."/>
            <person name="Wu L."/>
            <person name="Kaparullina E."/>
        </authorList>
    </citation>
    <scope>NUCLEOTIDE SEQUENCE [LARGE SCALE GENOMIC DNA]</scope>
    <source>
        <strain evidence="2">Jip08</strain>
    </source>
</reference>
<comment type="caution">
    <text evidence="1">The sequence shown here is derived from an EMBL/GenBank/DDBJ whole genome shotgun (WGS) entry which is preliminary data.</text>
</comment>
<sequence>MIPDFVSVGASAPWPVLPPGIHDATLEEVAARFATTPHRAWLFGGFVRAVEALRFAGCSTIFLDGSFITAKPHPGDFDGLWDLDGVDPYALDPVLLDFDNMRAAQKAKYFGEMFLTQLPHQPGLLPFFQKEKFSDAPKGIVRISPRPAHGATI</sequence>
<dbReference type="InterPro" id="IPR053860">
    <property type="entry name" value="DUF6932"/>
</dbReference>
<proteinExistence type="predicted"/>
<evidence type="ECO:0000313" key="2">
    <source>
        <dbReference type="Proteomes" id="UP001202867"/>
    </source>
</evidence>
<gene>
    <name evidence="1" type="ORF">MWN33_17170</name>
</gene>
<organism evidence="1 2">
    <name type="scientific">Ancylobacter koreensis</name>
    <dbReference type="NCBI Taxonomy" id="266121"/>
    <lineage>
        <taxon>Bacteria</taxon>
        <taxon>Pseudomonadati</taxon>
        <taxon>Pseudomonadota</taxon>
        <taxon>Alphaproteobacteria</taxon>
        <taxon>Hyphomicrobiales</taxon>
        <taxon>Xanthobacteraceae</taxon>
        <taxon>Ancylobacter</taxon>
    </lineage>
</organism>
<dbReference type="Pfam" id="PF22014">
    <property type="entry name" value="DUF6932"/>
    <property type="match status" value="1"/>
</dbReference>